<feature type="region of interest" description="Disordered" evidence="1">
    <location>
        <begin position="43"/>
        <end position="64"/>
    </location>
</feature>
<dbReference type="Proteomes" id="UP001365128">
    <property type="component" value="Unassembled WGS sequence"/>
</dbReference>
<proteinExistence type="predicted"/>
<name>A0ABR1MF46_9PEZI</name>
<comment type="caution">
    <text evidence="2">The sequence shown here is derived from an EMBL/GenBank/DDBJ whole genome shotgun (WGS) entry which is preliminary data.</text>
</comment>
<sequence>MCSQTLNLLPVKDAFLPVCLQKEQLKHSSKADHHSQQTYARAGAVGFNQNHNKNDNSKREGYSKELPTYYYTPQTTTTPPKLTNKPTMATRQSHSSLLHTHISSFLSTLTPPSPPPSPPALLSTYFTPTTPTIHEHGPAFTQRLLPFLGRPFSGRDRCLQYFDQMGAALELQIQRGSVSVAVDPDFVGGGGGGGGDDDVVDEEGKGGDGAWKKCPGRAVATGRCRCVCRATGRAWSEDVVWVFGGFESAGGEGEEEVRFKRWDIWADAASAWVAAGGGDAESVGWKEGEERDG</sequence>
<evidence type="ECO:0000313" key="3">
    <source>
        <dbReference type="Proteomes" id="UP001365128"/>
    </source>
</evidence>
<dbReference type="EMBL" id="JBBPDW010000017">
    <property type="protein sequence ID" value="KAK7545576.1"/>
    <property type="molecule type" value="Genomic_DNA"/>
</dbReference>
<evidence type="ECO:0000256" key="1">
    <source>
        <dbReference type="SAM" id="MobiDB-lite"/>
    </source>
</evidence>
<protein>
    <submittedName>
        <fullName evidence="2">Uncharacterized protein</fullName>
    </submittedName>
</protein>
<gene>
    <name evidence="2" type="ORF">IWX46DRAFT_103979</name>
</gene>
<reference evidence="2 3" key="1">
    <citation type="submission" date="2024-04" db="EMBL/GenBank/DDBJ databases">
        <title>Phyllosticta paracitricarpa is synonymous to the EU quarantine fungus P. citricarpa based on phylogenomic analyses.</title>
        <authorList>
            <consortium name="Lawrence Berkeley National Laboratory"/>
            <person name="Van Ingen-Buijs V.A."/>
            <person name="Van Westerhoven A.C."/>
            <person name="Haridas S."/>
            <person name="Skiadas P."/>
            <person name="Martin F."/>
            <person name="Groenewald J.Z."/>
            <person name="Crous P.W."/>
            <person name="Seidl M.F."/>
        </authorList>
    </citation>
    <scope>NUCLEOTIDE SEQUENCE [LARGE SCALE GENOMIC DNA]</scope>
    <source>
        <strain evidence="2 3">CBS 122670</strain>
    </source>
</reference>
<accession>A0ABR1MF46</accession>
<organism evidence="2 3">
    <name type="scientific">Phyllosticta citricarpa</name>
    <dbReference type="NCBI Taxonomy" id="55181"/>
    <lineage>
        <taxon>Eukaryota</taxon>
        <taxon>Fungi</taxon>
        <taxon>Dikarya</taxon>
        <taxon>Ascomycota</taxon>
        <taxon>Pezizomycotina</taxon>
        <taxon>Dothideomycetes</taxon>
        <taxon>Dothideomycetes incertae sedis</taxon>
        <taxon>Botryosphaeriales</taxon>
        <taxon>Phyllostictaceae</taxon>
        <taxon>Phyllosticta</taxon>
    </lineage>
</organism>
<keyword evidence="3" id="KW-1185">Reference proteome</keyword>
<feature type="compositionally biased region" description="Basic and acidic residues" evidence="1">
    <location>
        <begin position="52"/>
        <end position="63"/>
    </location>
</feature>
<evidence type="ECO:0000313" key="2">
    <source>
        <dbReference type="EMBL" id="KAK7545576.1"/>
    </source>
</evidence>